<dbReference type="RefSeq" id="WP_092573696.1">
    <property type="nucleotide sequence ID" value="NZ_FMAF01000005.1"/>
</dbReference>
<dbReference type="InterPro" id="IPR008863">
    <property type="entry name" value="Toxic_anion-R_TelA"/>
</dbReference>
<keyword evidence="3" id="KW-0175">Coiled coil</keyword>
<comment type="similarity">
    <text evidence="1 2">Belongs to the TelA family.</text>
</comment>
<dbReference type="Proteomes" id="UP000199205">
    <property type="component" value="Unassembled WGS sequence"/>
</dbReference>
<proteinExistence type="inferred from homology"/>
<dbReference type="PANTHER" id="PTHR38432:SF1">
    <property type="entry name" value="TELA-LIKE PROTEIN SAOUHSC_01408"/>
    <property type="match status" value="1"/>
</dbReference>
<protein>
    <submittedName>
        <fullName evidence="4">Uncharacterized conserved protein YaaN involved in tellurite resistance</fullName>
    </submittedName>
</protein>
<evidence type="ECO:0000256" key="2">
    <source>
        <dbReference type="PIRNR" id="PIRNR026508"/>
    </source>
</evidence>
<feature type="coiled-coil region" evidence="3">
    <location>
        <begin position="330"/>
        <end position="357"/>
    </location>
</feature>
<gene>
    <name evidence="4" type="ORF">GA0061101_105174</name>
</gene>
<dbReference type="Pfam" id="PF05816">
    <property type="entry name" value="TelA"/>
    <property type="match status" value="1"/>
</dbReference>
<dbReference type="PIRSF" id="PIRSF026508">
    <property type="entry name" value="TelA"/>
    <property type="match status" value="1"/>
</dbReference>
<organism evidence="4 5">
    <name type="scientific">Rhizobium lusitanum</name>
    <dbReference type="NCBI Taxonomy" id="293958"/>
    <lineage>
        <taxon>Bacteria</taxon>
        <taxon>Pseudomonadati</taxon>
        <taxon>Pseudomonadota</taxon>
        <taxon>Alphaproteobacteria</taxon>
        <taxon>Hyphomicrobiales</taxon>
        <taxon>Rhizobiaceae</taxon>
        <taxon>Rhizobium/Agrobacterium group</taxon>
        <taxon>Rhizobium</taxon>
    </lineage>
</organism>
<evidence type="ECO:0000313" key="4">
    <source>
        <dbReference type="EMBL" id="SCB26535.1"/>
    </source>
</evidence>
<evidence type="ECO:0000256" key="3">
    <source>
        <dbReference type="SAM" id="Coils"/>
    </source>
</evidence>
<accession>A0A1C3VFT3</accession>
<dbReference type="EMBL" id="FMAF01000005">
    <property type="protein sequence ID" value="SCB26535.1"/>
    <property type="molecule type" value="Genomic_DNA"/>
</dbReference>
<dbReference type="OrthoDB" id="9768858at2"/>
<name>A0A1C3VFT3_9HYPH</name>
<reference evidence="4 5" key="1">
    <citation type="submission" date="2016-08" db="EMBL/GenBank/DDBJ databases">
        <authorList>
            <person name="Seilhamer J.J."/>
        </authorList>
    </citation>
    <scope>NUCLEOTIDE SEQUENCE [LARGE SCALE GENOMIC DNA]</scope>
    <source>
        <strain evidence="4 5">P1-7</strain>
    </source>
</reference>
<evidence type="ECO:0000256" key="1">
    <source>
        <dbReference type="ARBA" id="ARBA00005541"/>
    </source>
</evidence>
<dbReference type="AlphaFoldDB" id="A0A1C3VFT3"/>
<sequence>MSNTDISAGSNETLPVVAADPGEIARIGDSIDITDRAGISVYGDRAQQSVSDYSDRILREVRNRDLGEVGRLLTEIIIKSKKLDPASLKDESFLSRVFSSFRARVQRFKEEFEDVAGQIDRIGLELDRHKDILRRDIALLDDLHEETKQSILQLDTYVQAGKNFVERFRATELPRLKGTADAASTGPGGGMLEAQVYQDSLQALDRLEKRVFYLQQARQLGIQQLPQIRIVQSGDETLIENLQASSALTVPAWKQKMVILLGLSQQKSALELQKTVTDATNDMIREASKMMKDQAIAIEQQSQRGIVDIDTLAAANRDLIDTISGVLKVQEDGRAKRAEAEQRMQKMTIELKKAMIEAR</sequence>
<evidence type="ECO:0000313" key="5">
    <source>
        <dbReference type="Proteomes" id="UP000199205"/>
    </source>
</evidence>
<dbReference type="PANTHER" id="PTHR38432">
    <property type="entry name" value="TELA-LIKE PROTEIN SAOUHSC_01408"/>
    <property type="match status" value="1"/>
</dbReference>